<dbReference type="Proteomes" id="UP001595851">
    <property type="component" value="Unassembled WGS sequence"/>
</dbReference>
<dbReference type="InterPro" id="IPR051797">
    <property type="entry name" value="TrmB-like"/>
</dbReference>
<keyword evidence="3" id="KW-1185">Reference proteome</keyword>
<evidence type="ECO:0000313" key="2">
    <source>
        <dbReference type="EMBL" id="MFC4009605.1"/>
    </source>
</evidence>
<dbReference type="SUPFAM" id="SSF46894">
    <property type="entry name" value="C-terminal effector domain of the bipartite response regulators"/>
    <property type="match status" value="1"/>
</dbReference>
<sequence>MSRALSGLGMPEGAEAIYLSMLERPTTTTADLVAETGRTEEEVSGLLAWLRARGLVLKANSLALSGGAHVWAAADPAHALHELVRRREDELHRIRGVLPDLRERFHRSREDDGAEGVLESLDSWEDIGNRYHQLLQEARQEVLMWDHAPYVVGANAPKEYAALDRGVRFHVLCDPRDLPTELIAEFAELRGLQARLHPDVPFRGAIADRRLCVITMDRESQNDRALLIRPSPLLDGLLMLFDTCWSRAVPMKARPGTLDEPEREVLTLLAAGLKDEAIARQLDITTRTVRRRVQAVLVALNAKSRFHAGVEAIRRGWV</sequence>
<dbReference type="PANTHER" id="PTHR34293">
    <property type="entry name" value="HTH-TYPE TRANSCRIPTIONAL REGULATOR TRMBL2"/>
    <property type="match status" value="1"/>
</dbReference>
<name>A0ABV8G6I0_9ACTN</name>
<dbReference type="SMART" id="SM00421">
    <property type="entry name" value="HTH_LUXR"/>
    <property type="match status" value="1"/>
</dbReference>
<dbReference type="InterPro" id="IPR000792">
    <property type="entry name" value="Tscrpt_reg_LuxR_C"/>
</dbReference>
<evidence type="ECO:0000313" key="3">
    <source>
        <dbReference type="Proteomes" id="UP001595851"/>
    </source>
</evidence>
<proteinExistence type="predicted"/>
<comment type="caution">
    <text evidence="2">The sequence shown here is derived from an EMBL/GenBank/DDBJ whole genome shotgun (WGS) entry which is preliminary data.</text>
</comment>
<feature type="domain" description="HTH luxR-type" evidence="1">
    <location>
        <begin position="251"/>
        <end position="316"/>
    </location>
</feature>
<organism evidence="2 3">
    <name type="scientific">Nonomuraea purpurea</name>
    <dbReference type="NCBI Taxonomy" id="1849276"/>
    <lineage>
        <taxon>Bacteria</taxon>
        <taxon>Bacillati</taxon>
        <taxon>Actinomycetota</taxon>
        <taxon>Actinomycetes</taxon>
        <taxon>Streptosporangiales</taxon>
        <taxon>Streptosporangiaceae</taxon>
        <taxon>Nonomuraea</taxon>
    </lineage>
</organism>
<dbReference type="RefSeq" id="WP_379529643.1">
    <property type="nucleotide sequence ID" value="NZ_JBHSBI010000010.1"/>
</dbReference>
<reference evidence="3" key="1">
    <citation type="journal article" date="2019" name="Int. J. Syst. Evol. Microbiol.">
        <title>The Global Catalogue of Microorganisms (GCM) 10K type strain sequencing project: providing services to taxonomists for standard genome sequencing and annotation.</title>
        <authorList>
            <consortium name="The Broad Institute Genomics Platform"/>
            <consortium name="The Broad Institute Genome Sequencing Center for Infectious Disease"/>
            <person name="Wu L."/>
            <person name="Ma J."/>
        </authorList>
    </citation>
    <scope>NUCLEOTIDE SEQUENCE [LARGE SCALE GENOMIC DNA]</scope>
    <source>
        <strain evidence="3">TBRC 1276</strain>
    </source>
</reference>
<dbReference type="PANTHER" id="PTHR34293:SF1">
    <property type="entry name" value="HTH-TYPE TRANSCRIPTIONAL REGULATOR TRMBL2"/>
    <property type="match status" value="1"/>
</dbReference>
<evidence type="ECO:0000259" key="1">
    <source>
        <dbReference type="PROSITE" id="PS50043"/>
    </source>
</evidence>
<dbReference type="InterPro" id="IPR036388">
    <property type="entry name" value="WH-like_DNA-bd_sf"/>
</dbReference>
<accession>A0ABV8G6I0</accession>
<dbReference type="PROSITE" id="PS50043">
    <property type="entry name" value="HTH_LUXR_2"/>
    <property type="match status" value="1"/>
</dbReference>
<dbReference type="InterPro" id="IPR016032">
    <property type="entry name" value="Sig_transdc_resp-reg_C-effctor"/>
</dbReference>
<dbReference type="CDD" id="cd06170">
    <property type="entry name" value="LuxR_C_like"/>
    <property type="match status" value="1"/>
</dbReference>
<dbReference type="Gene3D" id="1.10.10.10">
    <property type="entry name" value="Winged helix-like DNA-binding domain superfamily/Winged helix DNA-binding domain"/>
    <property type="match status" value="2"/>
</dbReference>
<dbReference type="PRINTS" id="PR00038">
    <property type="entry name" value="HTHLUXR"/>
</dbReference>
<dbReference type="Pfam" id="PF00196">
    <property type="entry name" value="GerE"/>
    <property type="match status" value="1"/>
</dbReference>
<dbReference type="EMBL" id="JBHSBI010000010">
    <property type="protein sequence ID" value="MFC4009605.1"/>
    <property type="molecule type" value="Genomic_DNA"/>
</dbReference>
<protein>
    <submittedName>
        <fullName evidence="2">LuxR C-terminal-related transcriptional regulator</fullName>
    </submittedName>
</protein>
<gene>
    <name evidence="2" type="ORF">ACFOY2_20430</name>
</gene>